<evidence type="ECO:0000259" key="4">
    <source>
        <dbReference type="PROSITE" id="PS50893"/>
    </source>
</evidence>
<evidence type="ECO:0000256" key="3">
    <source>
        <dbReference type="ARBA" id="ARBA00022840"/>
    </source>
</evidence>
<dbReference type="InterPro" id="IPR017871">
    <property type="entry name" value="ABC_transporter-like_CS"/>
</dbReference>
<dbReference type="Gene3D" id="3.40.50.300">
    <property type="entry name" value="P-loop containing nucleotide triphosphate hydrolases"/>
    <property type="match status" value="1"/>
</dbReference>
<evidence type="ECO:0000256" key="1">
    <source>
        <dbReference type="ARBA" id="ARBA00022448"/>
    </source>
</evidence>
<reference evidence="5" key="1">
    <citation type="journal article" date="2021" name="ISME J.">
        <title>Genomic evolution of the class Acidithiobacillia: deep-branching Proteobacteria living in extreme acidic conditions.</title>
        <authorList>
            <person name="Moya-Beltran A."/>
            <person name="Beard S."/>
            <person name="Rojas-Villalobos C."/>
            <person name="Issotta F."/>
            <person name="Gallardo Y."/>
            <person name="Ulloa R."/>
            <person name="Giaveno A."/>
            <person name="Degli Esposti M."/>
            <person name="Johnson D.B."/>
            <person name="Quatrini R."/>
        </authorList>
    </citation>
    <scope>NUCLEOTIDE SEQUENCE</scope>
    <source>
        <strain evidence="5">VAN18-1</strain>
    </source>
</reference>
<dbReference type="PROSITE" id="PS50893">
    <property type="entry name" value="ABC_TRANSPORTER_2"/>
    <property type="match status" value="1"/>
</dbReference>
<dbReference type="InterPro" id="IPR003439">
    <property type="entry name" value="ABC_transporter-like_ATP-bd"/>
</dbReference>
<organism evidence="5 6">
    <name type="scientific">Igneacidithiobacillus copahuensis</name>
    <dbReference type="NCBI Taxonomy" id="2724909"/>
    <lineage>
        <taxon>Bacteria</taxon>
        <taxon>Pseudomonadati</taxon>
        <taxon>Pseudomonadota</taxon>
        <taxon>Acidithiobacillia</taxon>
        <taxon>Acidithiobacillales</taxon>
        <taxon>Acidithiobacillaceae</taxon>
        <taxon>Igneacidithiobacillus</taxon>
    </lineage>
</organism>
<sequence>MPSDAPAGLQIEGLQVELGGRPVLADVHLQQAAGSYACLLGESGSGKSTLLAVIAGLLRPQRGTVSVHGQQVNGDSIFIAPERRQIGMVFQDAALWPHLTVLENVLYPLRARRQSVDKTRAMTLLERMAIPVAAARRRPHELSGGQQQRIAIARAIIAKPRIVLLDEPLSALDHGVRENLREFLHELFAEEGITALHVTHDPSEAFYLGHRVGVLHAGHLEQWDSPESLYQQPASLVVARLGGSVRALHVPVLQHAGTQALIQWEDRRWPVPASAGLNGATRATLLLRPNDLEIDAAPSDAPEATVRHSHWHEGRYLLTLQAADGQEFLAQSRRGDLGPRRWHLRPDHGWCIPVQSSANDR</sequence>
<dbReference type="Proteomes" id="UP001197378">
    <property type="component" value="Unassembled WGS sequence"/>
</dbReference>
<dbReference type="InterPro" id="IPR050093">
    <property type="entry name" value="ABC_SmlMolc_Importer"/>
</dbReference>
<protein>
    <submittedName>
        <fullName evidence="5">ABC transporter ATP-binding protein</fullName>
    </submittedName>
</protein>
<keyword evidence="2" id="KW-0547">Nucleotide-binding</keyword>
<accession>A0AAE3CJU2</accession>
<dbReference type="PANTHER" id="PTHR42781:SF4">
    <property type="entry name" value="SPERMIDINE_PUTRESCINE IMPORT ATP-BINDING PROTEIN POTA"/>
    <property type="match status" value="1"/>
</dbReference>
<evidence type="ECO:0000256" key="2">
    <source>
        <dbReference type="ARBA" id="ARBA00022741"/>
    </source>
</evidence>
<proteinExistence type="predicted"/>
<comment type="caution">
    <text evidence="5">The sequence shown here is derived from an EMBL/GenBank/DDBJ whole genome shotgun (WGS) entry which is preliminary data.</text>
</comment>
<dbReference type="PROSITE" id="PS00211">
    <property type="entry name" value="ABC_TRANSPORTER_1"/>
    <property type="match status" value="1"/>
</dbReference>
<dbReference type="InterPro" id="IPR027417">
    <property type="entry name" value="P-loop_NTPase"/>
</dbReference>
<keyword evidence="1" id="KW-0813">Transport</keyword>
<dbReference type="RefSeq" id="WP_215873010.1">
    <property type="nucleotide sequence ID" value="NZ_JAAXYO010000107.1"/>
</dbReference>
<gene>
    <name evidence="5" type="ORF">HFQ13_08110</name>
</gene>
<evidence type="ECO:0000313" key="5">
    <source>
        <dbReference type="EMBL" id="MBU2788167.1"/>
    </source>
</evidence>
<dbReference type="SUPFAM" id="SSF52540">
    <property type="entry name" value="P-loop containing nucleoside triphosphate hydrolases"/>
    <property type="match status" value="1"/>
</dbReference>
<dbReference type="EMBL" id="JAAXYO010000107">
    <property type="protein sequence ID" value="MBU2788167.1"/>
    <property type="molecule type" value="Genomic_DNA"/>
</dbReference>
<evidence type="ECO:0000313" key="6">
    <source>
        <dbReference type="Proteomes" id="UP001197378"/>
    </source>
</evidence>
<dbReference type="InterPro" id="IPR003593">
    <property type="entry name" value="AAA+_ATPase"/>
</dbReference>
<keyword evidence="6" id="KW-1185">Reference proteome</keyword>
<keyword evidence="3 5" id="KW-0067">ATP-binding</keyword>
<dbReference type="SMART" id="SM00382">
    <property type="entry name" value="AAA"/>
    <property type="match status" value="1"/>
</dbReference>
<name>A0AAE3CJU2_9PROT</name>
<dbReference type="PANTHER" id="PTHR42781">
    <property type="entry name" value="SPERMIDINE/PUTRESCINE IMPORT ATP-BINDING PROTEIN POTA"/>
    <property type="match status" value="1"/>
</dbReference>
<dbReference type="GO" id="GO:0016887">
    <property type="term" value="F:ATP hydrolysis activity"/>
    <property type="evidence" value="ECO:0007669"/>
    <property type="project" value="InterPro"/>
</dbReference>
<dbReference type="Pfam" id="PF00005">
    <property type="entry name" value="ABC_tran"/>
    <property type="match status" value="1"/>
</dbReference>
<feature type="domain" description="ABC transporter" evidence="4">
    <location>
        <begin position="9"/>
        <end position="242"/>
    </location>
</feature>
<dbReference type="AlphaFoldDB" id="A0AAE3CJU2"/>
<dbReference type="GO" id="GO:0005524">
    <property type="term" value="F:ATP binding"/>
    <property type="evidence" value="ECO:0007669"/>
    <property type="project" value="UniProtKB-KW"/>
</dbReference>